<dbReference type="GeneID" id="9582929"/>
<evidence type="ECO:0000313" key="3">
    <source>
        <dbReference type="Proteomes" id="UP000008383"/>
    </source>
</evidence>
<dbReference type="Proteomes" id="UP000008383">
    <property type="component" value="Unassembled WGS sequence"/>
</dbReference>
<accession>D4D097</accession>
<evidence type="ECO:0000313" key="2">
    <source>
        <dbReference type="EMBL" id="EFE44701.1"/>
    </source>
</evidence>
<keyword evidence="3" id="KW-1185">Reference proteome</keyword>
<feature type="region of interest" description="Disordered" evidence="1">
    <location>
        <begin position="33"/>
        <end position="52"/>
    </location>
</feature>
<dbReference type="EMBL" id="ACYE01000025">
    <property type="protein sequence ID" value="EFE44701.1"/>
    <property type="molecule type" value="Genomic_DNA"/>
</dbReference>
<dbReference type="HOGENOM" id="CLU_3088985_0_0_1"/>
<reference evidence="3" key="1">
    <citation type="journal article" date="2011" name="Genome Biol.">
        <title>Comparative and functional genomics provide insights into the pathogenicity of dermatophytic fungi.</title>
        <authorList>
            <person name="Burmester A."/>
            <person name="Shelest E."/>
            <person name="Gloeckner G."/>
            <person name="Heddergott C."/>
            <person name="Schindler S."/>
            <person name="Staib P."/>
            <person name="Heidel A."/>
            <person name="Felder M."/>
            <person name="Petzold A."/>
            <person name="Szafranski K."/>
            <person name="Feuermann M."/>
            <person name="Pedruzzi I."/>
            <person name="Priebe S."/>
            <person name="Groth M."/>
            <person name="Winkler R."/>
            <person name="Li W."/>
            <person name="Kniemeyer O."/>
            <person name="Schroeckh V."/>
            <person name="Hertweck C."/>
            <person name="Hube B."/>
            <person name="White T.C."/>
            <person name="Platzer M."/>
            <person name="Guthke R."/>
            <person name="Heitman J."/>
            <person name="Woestemeyer J."/>
            <person name="Zipfel P.F."/>
            <person name="Monod M."/>
            <person name="Brakhage A.A."/>
        </authorList>
    </citation>
    <scope>NUCLEOTIDE SEQUENCE [LARGE SCALE GENOMIC DNA]</scope>
    <source>
        <strain evidence="3">HKI 0517</strain>
    </source>
</reference>
<protein>
    <submittedName>
        <fullName evidence="2">Uncharacterized protein</fullName>
    </submittedName>
</protein>
<dbReference type="AlphaFoldDB" id="D4D097"/>
<sequence length="52" mass="5843">MAKTGKTTEIRVSSNCDRAKLVEYPPIGMKQSWAKEKREEEEEGGGQAARFI</sequence>
<proteinExistence type="predicted"/>
<evidence type="ECO:0000256" key="1">
    <source>
        <dbReference type="SAM" id="MobiDB-lite"/>
    </source>
</evidence>
<dbReference type="RefSeq" id="XP_003025312.1">
    <property type="nucleotide sequence ID" value="XM_003025266.1"/>
</dbReference>
<comment type="caution">
    <text evidence="2">The sequence shown here is derived from an EMBL/GenBank/DDBJ whole genome shotgun (WGS) entry which is preliminary data.</text>
</comment>
<name>D4D097_TRIVH</name>
<dbReference type="KEGG" id="tve:TRV_00492"/>
<organism evidence="2 3">
    <name type="scientific">Trichophyton verrucosum (strain HKI 0517)</name>
    <dbReference type="NCBI Taxonomy" id="663202"/>
    <lineage>
        <taxon>Eukaryota</taxon>
        <taxon>Fungi</taxon>
        <taxon>Dikarya</taxon>
        <taxon>Ascomycota</taxon>
        <taxon>Pezizomycotina</taxon>
        <taxon>Eurotiomycetes</taxon>
        <taxon>Eurotiomycetidae</taxon>
        <taxon>Onygenales</taxon>
        <taxon>Arthrodermataceae</taxon>
        <taxon>Trichophyton</taxon>
    </lineage>
</organism>
<gene>
    <name evidence="2" type="ORF">TRV_00492</name>
</gene>